<dbReference type="Proteomes" id="UP000314294">
    <property type="component" value="Unassembled WGS sequence"/>
</dbReference>
<accession>A0A4Z2J3E3</accession>
<keyword evidence="3" id="KW-1185">Reference proteome</keyword>
<keyword evidence="1" id="KW-0472">Membrane</keyword>
<proteinExistence type="predicted"/>
<dbReference type="EMBL" id="SRLO01000025">
    <property type="protein sequence ID" value="TNN84730.1"/>
    <property type="molecule type" value="Genomic_DNA"/>
</dbReference>
<feature type="transmembrane region" description="Helical" evidence="1">
    <location>
        <begin position="12"/>
        <end position="39"/>
    </location>
</feature>
<keyword evidence="1" id="KW-1133">Transmembrane helix</keyword>
<name>A0A4Z2J3E3_9TELE</name>
<organism evidence="2 3">
    <name type="scientific">Liparis tanakae</name>
    <name type="common">Tanaka's snailfish</name>
    <dbReference type="NCBI Taxonomy" id="230148"/>
    <lineage>
        <taxon>Eukaryota</taxon>
        <taxon>Metazoa</taxon>
        <taxon>Chordata</taxon>
        <taxon>Craniata</taxon>
        <taxon>Vertebrata</taxon>
        <taxon>Euteleostomi</taxon>
        <taxon>Actinopterygii</taxon>
        <taxon>Neopterygii</taxon>
        <taxon>Teleostei</taxon>
        <taxon>Neoteleostei</taxon>
        <taxon>Acanthomorphata</taxon>
        <taxon>Eupercaria</taxon>
        <taxon>Perciformes</taxon>
        <taxon>Cottioidei</taxon>
        <taxon>Cottales</taxon>
        <taxon>Liparidae</taxon>
        <taxon>Liparis</taxon>
    </lineage>
</organism>
<protein>
    <submittedName>
        <fullName evidence="2">Uncharacterized protein</fullName>
    </submittedName>
</protein>
<comment type="caution">
    <text evidence="2">The sequence shown here is derived from an EMBL/GenBank/DDBJ whole genome shotgun (WGS) entry which is preliminary data.</text>
</comment>
<evidence type="ECO:0000313" key="2">
    <source>
        <dbReference type="EMBL" id="TNN84730.1"/>
    </source>
</evidence>
<evidence type="ECO:0000256" key="1">
    <source>
        <dbReference type="SAM" id="Phobius"/>
    </source>
</evidence>
<reference evidence="2 3" key="1">
    <citation type="submission" date="2019-03" db="EMBL/GenBank/DDBJ databases">
        <title>First draft genome of Liparis tanakae, snailfish: a comprehensive survey of snailfish specific genes.</title>
        <authorList>
            <person name="Kim W."/>
            <person name="Song I."/>
            <person name="Jeong J.-H."/>
            <person name="Kim D."/>
            <person name="Kim S."/>
            <person name="Ryu S."/>
            <person name="Song J.Y."/>
            <person name="Lee S.K."/>
        </authorList>
    </citation>
    <scope>NUCLEOTIDE SEQUENCE [LARGE SCALE GENOMIC DNA]</scope>
    <source>
        <tissue evidence="2">Muscle</tissue>
    </source>
</reference>
<dbReference type="AlphaFoldDB" id="A0A4Z2J3E3"/>
<keyword evidence="1" id="KW-0812">Transmembrane</keyword>
<evidence type="ECO:0000313" key="3">
    <source>
        <dbReference type="Proteomes" id="UP000314294"/>
    </source>
</evidence>
<gene>
    <name evidence="2" type="ORF">EYF80_005145</name>
</gene>
<sequence>MDIDLRLIFQKMIRIFVVVVVVIIIIQQDEGLVLLSVCLQRGRRRMNRGMRVINGVGEVEAQLNTLCGKRTEDIVADGGGAAHSTGKMASRMGDSSFCFSTIYQIHSVEQLEQLAVVRLESFRVRLHHLIQQQEADLSGKKDIHCFFTLNLSITEADWRI</sequence>